<keyword evidence="2" id="KW-1277">Toxin-antitoxin system</keyword>
<protein>
    <submittedName>
        <fullName evidence="9">Twitching motility protein PilT</fullName>
    </submittedName>
</protein>
<accession>A0A0J0YU08</accession>
<name>A0A0J0YU08_9NEIS</name>
<dbReference type="AlphaFoldDB" id="A0A0J0YU08"/>
<evidence type="ECO:0000259" key="8">
    <source>
        <dbReference type="Pfam" id="PF01850"/>
    </source>
</evidence>
<keyword evidence="5" id="KW-0378">Hydrolase</keyword>
<dbReference type="PANTHER" id="PTHR33653:SF1">
    <property type="entry name" value="RIBONUCLEASE VAPC2"/>
    <property type="match status" value="1"/>
</dbReference>
<dbReference type="GO" id="GO:0046872">
    <property type="term" value="F:metal ion binding"/>
    <property type="evidence" value="ECO:0007669"/>
    <property type="project" value="UniProtKB-KW"/>
</dbReference>
<keyword evidence="6" id="KW-0460">Magnesium</keyword>
<evidence type="ECO:0000256" key="6">
    <source>
        <dbReference type="ARBA" id="ARBA00022842"/>
    </source>
</evidence>
<dbReference type="InterPro" id="IPR050556">
    <property type="entry name" value="Type_II_TA_system_RNase"/>
</dbReference>
<dbReference type="GO" id="GO:0016787">
    <property type="term" value="F:hydrolase activity"/>
    <property type="evidence" value="ECO:0007669"/>
    <property type="project" value="UniProtKB-KW"/>
</dbReference>
<comment type="cofactor">
    <cofactor evidence="1">
        <name>Mg(2+)</name>
        <dbReference type="ChEBI" id="CHEBI:18420"/>
    </cofactor>
</comment>
<reference evidence="9 10" key="1">
    <citation type="submission" date="2014-11" db="EMBL/GenBank/DDBJ databases">
        <title>Genome of a novel goose pathogen.</title>
        <authorList>
            <person name="Hansen C.M."/>
            <person name="Hueffer K."/>
            <person name="Choi S.C."/>
        </authorList>
    </citation>
    <scope>NUCLEOTIDE SEQUENCE [LARGE SCALE GENOMIC DNA]</scope>
    <source>
        <strain evidence="9 10">KH1503</strain>
    </source>
</reference>
<gene>
    <name evidence="9" type="ORF">PL75_01215</name>
</gene>
<dbReference type="Pfam" id="PF01850">
    <property type="entry name" value="PIN"/>
    <property type="match status" value="1"/>
</dbReference>
<dbReference type="OrthoDB" id="9804823at2"/>
<evidence type="ECO:0000313" key="10">
    <source>
        <dbReference type="Proteomes" id="UP000036027"/>
    </source>
</evidence>
<dbReference type="EMBL" id="JTDO01000002">
    <property type="protein sequence ID" value="KLT73599.1"/>
    <property type="molecule type" value="Genomic_DNA"/>
</dbReference>
<dbReference type="GO" id="GO:0004518">
    <property type="term" value="F:nuclease activity"/>
    <property type="evidence" value="ECO:0007669"/>
    <property type="project" value="UniProtKB-KW"/>
</dbReference>
<dbReference type="RefSeq" id="WP_047760096.1">
    <property type="nucleotide sequence ID" value="NZ_CP091510.1"/>
</dbReference>
<comment type="caution">
    <text evidence="9">The sequence shown here is derived from an EMBL/GenBank/DDBJ whole genome shotgun (WGS) entry which is preliminary data.</text>
</comment>
<organism evidence="9 10">
    <name type="scientific">Neisseria arctica</name>
    <dbReference type="NCBI Taxonomy" id="1470200"/>
    <lineage>
        <taxon>Bacteria</taxon>
        <taxon>Pseudomonadati</taxon>
        <taxon>Pseudomonadota</taxon>
        <taxon>Betaproteobacteria</taxon>
        <taxon>Neisseriales</taxon>
        <taxon>Neisseriaceae</taxon>
        <taxon>Neisseria</taxon>
    </lineage>
</organism>
<proteinExistence type="inferred from homology"/>
<dbReference type="Proteomes" id="UP000036027">
    <property type="component" value="Unassembled WGS sequence"/>
</dbReference>
<evidence type="ECO:0000256" key="5">
    <source>
        <dbReference type="ARBA" id="ARBA00022801"/>
    </source>
</evidence>
<comment type="similarity">
    <text evidence="7">Belongs to the PINc/VapC protein family.</text>
</comment>
<evidence type="ECO:0000256" key="3">
    <source>
        <dbReference type="ARBA" id="ARBA00022722"/>
    </source>
</evidence>
<evidence type="ECO:0000256" key="2">
    <source>
        <dbReference type="ARBA" id="ARBA00022649"/>
    </source>
</evidence>
<sequence length="138" mass="15729">MYLLDTNIISEIRKINRGRANQGVVDWATSVDAVLMYISCISLLEIESGILSLERKDIRQGQLYRDWFESTVKPQFHNKVLPIDGEISLICARMHVPDKKNLADSLIAATAIKHNLTLVTRNIKDFEYTGVRLLNPFV</sequence>
<evidence type="ECO:0000313" key="9">
    <source>
        <dbReference type="EMBL" id="KLT73599.1"/>
    </source>
</evidence>
<feature type="domain" description="PIN" evidence="8">
    <location>
        <begin position="2"/>
        <end position="123"/>
    </location>
</feature>
<dbReference type="SUPFAM" id="SSF88723">
    <property type="entry name" value="PIN domain-like"/>
    <property type="match status" value="1"/>
</dbReference>
<evidence type="ECO:0000256" key="4">
    <source>
        <dbReference type="ARBA" id="ARBA00022723"/>
    </source>
</evidence>
<keyword evidence="3" id="KW-0540">Nuclease</keyword>
<evidence type="ECO:0000256" key="7">
    <source>
        <dbReference type="ARBA" id="ARBA00038093"/>
    </source>
</evidence>
<dbReference type="CDD" id="cd18746">
    <property type="entry name" value="PIN_VapC4-5_FitB-like"/>
    <property type="match status" value="1"/>
</dbReference>
<dbReference type="InterPro" id="IPR029060">
    <property type="entry name" value="PIN-like_dom_sf"/>
</dbReference>
<dbReference type="PANTHER" id="PTHR33653">
    <property type="entry name" value="RIBONUCLEASE VAPC2"/>
    <property type="match status" value="1"/>
</dbReference>
<keyword evidence="10" id="KW-1185">Reference proteome</keyword>
<evidence type="ECO:0000256" key="1">
    <source>
        <dbReference type="ARBA" id="ARBA00001946"/>
    </source>
</evidence>
<dbReference type="InterPro" id="IPR002716">
    <property type="entry name" value="PIN_dom"/>
</dbReference>
<keyword evidence="4" id="KW-0479">Metal-binding</keyword>
<dbReference type="Gene3D" id="3.40.50.1010">
    <property type="entry name" value="5'-nuclease"/>
    <property type="match status" value="1"/>
</dbReference>
<dbReference type="PATRIC" id="fig|1470200.3.peg.1035"/>